<evidence type="ECO:0000256" key="1">
    <source>
        <dbReference type="ARBA" id="ARBA00006484"/>
    </source>
</evidence>
<dbReference type="PANTHER" id="PTHR43008">
    <property type="entry name" value="BENZIL REDUCTASE"/>
    <property type="match status" value="1"/>
</dbReference>
<evidence type="ECO:0000256" key="2">
    <source>
        <dbReference type="ARBA" id="ARBA00022857"/>
    </source>
</evidence>
<dbReference type="OrthoDB" id="1669814at2759"/>
<dbReference type="Pfam" id="PF13561">
    <property type="entry name" value="adh_short_C2"/>
    <property type="match status" value="1"/>
</dbReference>
<keyword evidence="3" id="KW-0560">Oxidoreductase</keyword>
<keyword evidence="2" id="KW-0521">NADP</keyword>
<dbReference type="Proteomes" id="UP000016931">
    <property type="component" value="Unassembled WGS sequence"/>
</dbReference>
<comment type="similarity">
    <text evidence="1">Belongs to the short-chain dehydrogenases/reductases (SDR) family.</text>
</comment>
<evidence type="ECO:0000256" key="3">
    <source>
        <dbReference type="ARBA" id="ARBA00023002"/>
    </source>
</evidence>
<dbReference type="GeneID" id="27902395"/>
<proteinExistence type="inferred from homology"/>
<accession>M3D7B9</accession>
<dbReference type="InterPro" id="IPR057326">
    <property type="entry name" value="KR_dom"/>
</dbReference>
<keyword evidence="7" id="KW-1185">Reference proteome</keyword>
<dbReference type="GO" id="GO:0050664">
    <property type="term" value="F:oxidoreductase activity, acting on NAD(P)H, oxygen as acceptor"/>
    <property type="evidence" value="ECO:0007669"/>
    <property type="project" value="TreeGrafter"/>
</dbReference>
<organism evidence="6 7">
    <name type="scientific">Sphaerulina musiva (strain SO2202)</name>
    <name type="common">Poplar stem canker fungus</name>
    <name type="synonym">Septoria musiva</name>
    <dbReference type="NCBI Taxonomy" id="692275"/>
    <lineage>
        <taxon>Eukaryota</taxon>
        <taxon>Fungi</taxon>
        <taxon>Dikarya</taxon>
        <taxon>Ascomycota</taxon>
        <taxon>Pezizomycotina</taxon>
        <taxon>Dothideomycetes</taxon>
        <taxon>Dothideomycetidae</taxon>
        <taxon>Mycosphaerellales</taxon>
        <taxon>Mycosphaerellaceae</taxon>
        <taxon>Sphaerulina</taxon>
    </lineage>
</organism>
<dbReference type="RefSeq" id="XP_016761895.1">
    <property type="nucleotide sequence ID" value="XM_016905258.1"/>
</dbReference>
<dbReference type="InterPro" id="IPR002347">
    <property type="entry name" value="SDR_fam"/>
</dbReference>
<name>M3D7B9_SPHMS</name>
<dbReference type="STRING" id="692275.M3D7B9"/>
<dbReference type="OMA" id="SAVHQMC"/>
<dbReference type="FunFam" id="3.40.50.720:FF:000245">
    <property type="entry name" value="Short chain dehydrogenase, putative"/>
    <property type="match status" value="1"/>
</dbReference>
<dbReference type="eggNOG" id="KOG0725">
    <property type="taxonomic scope" value="Eukaryota"/>
</dbReference>
<sequence length="294" mass="30755">MAPGAISDFAPPPTEPTPETQISTANAPSPALFSLAGQTIAITGGGRGLGITLAIAVIEAGGHVACLDVLPAPAEKEWVVIQSLAKKSGVSATYSKCDITNENDIQMTFDEIASRETSRIAPFSGIIACAGIQQKTLAVDYPAEDFNRMLSVNVTGTFLTAKHASRLFIKNNIKGSIVLIASMSGTIANRGLHCTAYNSSKAAVHQMARSMAQEVGQYGIRVNTLSPGYIRTAMTDALLKEEPHLEPLWMGGALLGRLGAVEDFKGPAIFLLAPGSSWMTGADLRVDGGHCASA</sequence>
<dbReference type="SUPFAM" id="SSF51735">
    <property type="entry name" value="NAD(P)-binding Rossmann-fold domains"/>
    <property type="match status" value="1"/>
</dbReference>
<protein>
    <submittedName>
        <fullName evidence="6">Oxidoreductase</fullName>
    </submittedName>
</protein>
<evidence type="ECO:0000259" key="5">
    <source>
        <dbReference type="SMART" id="SM00822"/>
    </source>
</evidence>
<gene>
    <name evidence="6" type="ORF">SEPMUDRAFT_148964</name>
</gene>
<dbReference type="PROSITE" id="PS00061">
    <property type="entry name" value="ADH_SHORT"/>
    <property type="match status" value="1"/>
</dbReference>
<reference evidence="6 7" key="1">
    <citation type="journal article" date="2012" name="PLoS Pathog.">
        <title>Diverse lifestyles and strategies of plant pathogenesis encoded in the genomes of eighteen Dothideomycetes fungi.</title>
        <authorList>
            <person name="Ohm R.A."/>
            <person name="Feau N."/>
            <person name="Henrissat B."/>
            <person name="Schoch C.L."/>
            <person name="Horwitz B.A."/>
            <person name="Barry K.W."/>
            <person name="Condon B.J."/>
            <person name="Copeland A.C."/>
            <person name="Dhillon B."/>
            <person name="Glaser F."/>
            <person name="Hesse C.N."/>
            <person name="Kosti I."/>
            <person name="LaButti K."/>
            <person name="Lindquist E.A."/>
            <person name="Lucas S."/>
            <person name="Salamov A.A."/>
            <person name="Bradshaw R.E."/>
            <person name="Ciuffetti L."/>
            <person name="Hamelin R.C."/>
            <person name="Kema G.H.J."/>
            <person name="Lawrence C."/>
            <person name="Scott J.A."/>
            <person name="Spatafora J.W."/>
            <person name="Turgeon B.G."/>
            <person name="de Wit P.J.G.M."/>
            <person name="Zhong S."/>
            <person name="Goodwin S.B."/>
            <person name="Grigoriev I.V."/>
        </authorList>
    </citation>
    <scope>NUCLEOTIDE SEQUENCE [LARGE SCALE GENOMIC DNA]</scope>
    <source>
        <strain evidence="6 7">SO2202</strain>
    </source>
</reference>
<dbReference type="HOGENOM" id="CLU_010194_1_1_1"/>
<evidence type="ECO:0000256" key="4">
    <source>
        <dbReference type="SAM" id="MobiDB-lite"/>
    </source>
</evidence>
<dbReference type="PRINTS" id="PR00081">
    <property type="entry name" value="GDHRDH"/>
</dbReference>
<dbReference type="InterPro" id="IPR036291">
    <property type="entry name" value="NAD(P)-bd_dom_sf"/>
</dbReference>
<feature type="region of interest" description="Disordered" evidence="4">
    <location>
        <begin position="1"/>
        <end position="25"/>
    </location>
</feature>
<dbReference type="PANTHER" id="PTHR43008:SF9">
    <property type="entry name" value="OXIDOREDUCTASE"/>
    <property type="match status" value="1"/>
</dbReference>
<dbReference type="InterPro" id="IPR020904">
    <property type="entry name" value="Sc_DH/Rdtase_CS"/>
</dbReference>
<dbReference type="Gene3D" id="3.40.50.720">
    <property type="entry name" value="NAD(P)-binding Rossmann-like Domain"/>
    <property type="match status" value="1"/>
</dbReference>
<dbReference type="AlphaFoldDB" id="M3D7B9"/>
<evidence type="ECO:0000313" key="7">
    <source>
        <dbReference type="Proteomes" id="UP000016931"/>
    </source>
</evidence>
<feature type="domain" description="Ketoreductase" evidence="5">
    <location>
        <begin position="38"/>
        <end position="228"/>
    </location>
</feature>
<dbReference type="SMART" id="SM00822">
    <property type="entry name" value="PKS_KR"/>
    <property type="match status" value="1"/>
</dbReference>
<dbReference type="EMBL" id="KB456263">
    <property type="protein sequence ID" value="EMF13774.1"/>
    <property type="molecule type" value="Genomic_DNA"/>
</dbReference>
<evidence type="ECO:0000313" key="6">
    <source>
        <dbReference type="EMBL" id="EMF13774.1"/>
    </source>
</evidence>
<dbReference type="GO" id="GO:0016616">
    <property type="term" value="F:oxidoreductase activity, acting on the CH-OH group of donors, NAD or NADP as acceptor"/>
    <property type="evidence" value="ECO:0007669"/>
    <property type="project" value="UniProtKB-ARBA"/>
</dbReference>